<sequence>MTLHTFVGELYLGDKEHGNQMIYKTLGGAGGGYLIVNSRHVDIDGLIAANGMPPDERFDRGSGDSYLLVTCIYKYN</sequence>
<evidence type="ECO:0000313" key="1">
    <source>
        <dbReference type="EMBL" id="KAH3816401.1"/>
    </source>
</evidence>
<name>A0A9D4GJ38_DREPO</name>
<comment type="caution">
    <text evidence="1">The sequence shown here is derived from an EMBL/GenBank/DDBJ whole genome shotgun (WGS) entry which is preliminary data.</text>
</comment>
<organism evidence="1 2">
    <name type="scientific">Dreissena polymorpha</name>
    <name type="common">Zebra mussel</name>
    <name type="synonym">Mytilus polymorpha</name>
    <dbReference type="NCBI Taxonomy" id="45954"/>
    <lineage>
        <taxon>Eukaryota</taxon>
        <taxon>Metazoa</taxon>
        <taxon>Spiralia</taxon>
        <taxon>Lophotrochozoa</taxon>
        <taxon>Mollusca</taxon>
        <taxon>Bivalvia</taxon>
        <taxon>Autobranchia</taxon>
        <taxon>Heteroconchia</taxon>
        <taxon>Euheterodonta</taxon>
        <taxon>Imparidentia</taxon>
        <taxon>Neoheterodontei</taxon>
        <taxon>Myida</taxon>
        <taxon>Dreissenoidea</taxon>
        <taxon>Dreissenidae</taxon>
        <taxon>Dreissena</taxon>
    </lineage>
</organism>
<dbReference type="EMBL" id="JAIWYP010000005">
    <property type="protein sequence ID" value="KAH3816401.1"/>
    <property type="molecule type" value="Genomic_DNA"/>
</dbReference>
<keyword evidence="2" id="KW-1185">Reference proteome</keyword>
<proteinExistence type="predicted"/>
<dbReference type="AlphaFoldDB" id="A0A9D4GJ38"/>
<reference evidence="1" key="2">
    <citation type="submission" date="2020-11" db="EMBL/GenBank/DDBJ databases">
        <authorList>
            <person name="McCartney M.A."/>
            <person name="Auch B."/>
            <person name="Kono T."/>
            <person name="Mallez S."/>
            <person name="Becker A."/>
            <person name="Gohl D.M."/>
            <person name="Silverstein K.A.T."/>
            <person name="Koren S."/>
            <person name="Bechman K.B."/>
            <person name="Herman A."/>
            <person name="Abrahante J.E."/>
            <person name="Garbe J."/>
        </authorList>
    </citation>
    <scope>NUCLEOTIDE SEQUENCE</scope>
    <source>
        <strain evidence="1">Duluth1</strain>
        <tissue evidence="1">Whole animal</tissue>
    </source>
</reference>
<gene>
    <name evidence="1" type="ORF">DPMN_117917</name>
</gene>
<evidence type="ECO:0000313" key="2">
    <source>
        <dbReference type="Proteomes" id="UP000828390"/>
    </source>
</evidence>
<protein>
    <submittedName>
        <fullName evidence="1">Uncharacterized protein</fullName>
    </submittedName>
</protein>
<accession>A0A9D4GJ38</accession>
<dbReference type="Proteomes" id="UP000828390">
    <property type="component" value="Unassembled WGS sequence"/>
</dbReference>
<reference evidence="1" key="1">
    <citation type="journal article" date="2019" name="bioRxiv">
        <title>The Genome of the Zebra Mussel, Dreissena polymorpha: A Resource for Invasive Species Research.</title>
        <authorList>
            <person name="McCartney M.A."/>
            <person name="Auch B."/>
            <person name="Kono T."/>
            <person name="Mallez S."/>
            <person name="Zhang Y."/>
            <person name="Obille A."/>
            <person name="Becker A."/>
            <person name="Abrahante J.E."/>
            <person name="Garbe J."/>
            <person name="Badalamenti J.P."/>
            <person name="Herman A."/>
            <person name="Mangelson H."/>
            <person name="Liachko I."/>
            <person name="Sullivan S."/>
            <person name="Sone E.D."/>
            <person name="Koren S."/>
            <person name="Silverstein K.A.T."/>
            <person name="Beckman K.B."/>
            <person name="Gohl D.M."/>
        </authorList>
    </citation>
    <scope>NUCLEOTIDE SEQUENCE</scope>
    <source>
        <strain evidence="1">Duluth1</strain>
        <tissue evidence="1">Whole animal</tissue>
    </source>
</reference>